<reference evidence="3 4" key="1">
    <citation type="submission" date="2018-07" db="EMBL/GenBank/DDBJ databases">
        <title>Genomic Encyclopedia of Type Strains, Phase IV (KMG-IV): sequencing the most valuable type-strain genomes for metagenomic binning, comparative biology and taxonomic classification.</title>
        <authorList>
            <person name="Goeker M."/>
        </authorList>
    </citation>
    <scope>NUCLEOTIDE SEQUENCE [LARGE SCALE GENOMIC DNA]</scope>
    <source>
        <strain evidence="3 4">DSM 25281</strain>
    </source>
</reference>
<proteinExistence type="predicted"/>
<dbReference type="RefSeq" id="WP_114744866.1">
    <property type="nucleotide sequence ID" value="NZ_QQAY01000003.1"/>
</dbReference>
<dbReference type="Gene3D" id="3.30.1490.480">
    <property type="entry name" value="Endolytic murein transglycosylase"/>
    <property type="match status" value="1"/>
</dbReference>
<evidence type="ECO:0000256" key="1">
    <source>
        <dbReference type="SAM" id="Coils"/>
    </source>
</evidence>
<comment type="caution">
    <text evidence="3">The sequence shown here is derived from an EMBL/GenBank/DDBJ whole genome shotgun (WGS) entry which is preliminary data.</text>
</comment>
<keyword evidence="2" id="KW-0812">Transmembrane</keyword>
<gene>
    <name evidence="3" type="ORF">DFR59_10323</name>
</gene>
<keyword evidence="2" id="KW-1133">Transmembrane helix</keyword>
<feature type="coiled-coil region" evidence="1">
    <location>
        <begin position="51"/>
        <end position="78"/>
    </location>
</feature>
<organism evidence="3 4">
    <name type="scientific">Falsibacillus pallidus</name>
    <dbReference type="NCBI Taxonomy" id="493781"/>
    <lineage>
        <taxon>Bacteria</taxon>
        <taxon>Bacillati</taxon>
        <taxon>Bacillota</taxon>
        <taxon>Bacilli</taxon>
        <taxon>Bacillales</taxon>
        <taxon>Bacillaceae</taxon>
        <taxon>Falsibacillus</taxon>
    </lineage>
</organism>
<sequence length="151" mass="16946">MDKRTTRSFAAGIIFAILAIFIIMKFFPSAIATEGKISLKESDSWVKKDTYDTLLKENSELKTELKALKNGSKESKKDAAKVITKYRLVIHSGMTTSDISSEIEKAGIVKNGDELNDYLIVHKYGQILQIGEYDLTSDMDFEQIAKIITKT</sequence>
<feature type="transmembrane region" description="Helical" evidence="2">
    <location>
        <begin position="9"/>
        <end position="27"/>
    </location>
</feature>
<dbReference type="AlphaFoldDB" id="A0A370GJX5"/>
<evidence type="ECO:0000313" key="4">
    <source>
        <dbReference type="Proteomes" id="UP000255326"/>
    </source>
</evidence>
<name>A0A370GJX5_9BACI</name>
<dbReference type="EMBL" id="QQAY01000003">
    <property type="protein sequence ID" value="RDI43961.1"/>
    <property type="molecule type" value="Genomic_DNA"/>
</dbReference>
<keyword evidence="2" id="KW-0472">Membrane</keyword>
<accession>A0A370GJX5</accession>
<evidence type="ECO:0000256" key="2">
    <source>
        <dbReference type="SAM" id="Phobius"/>
    </source>
</evidence>
<evidence type="ECO:0008006" key="5">
    <source>
        <dbReference type="Google" id="ProtNLM"/>
    </source>
</evidence>
<protein>
    <recommendedName>
        <fullName evidence="5">YceG-like family protein</fullName>
    </recommendedName>
</protein>
<evidence type="ECO:0000313" key="3">
    <source>
        <dbReference type="EMBL" id="RDI43961.1"/>
    </source>
</evidence>
<keyword evidence="4" id="KW-1185">Reference proteome</keyword>
<dbReference type="Proteomes" id="UP000255326">
    <property type="component" value="Unassembled WGS sequence"/>
</dbReference>
<dbReference type="OrthoDB" id="2138957at2"/>
<keyword evidence="1" id="KW-0175">Coiled coil</keyword>